<reference evidence="4" key="1">
    <citation type="submission" date="2021-02" db="EMBL/GenBank/DDBJ databases">
        <authorList>
            <person name="Nowell W R."/>
        </authorList>
    </citation>
    <scope>NUCLEOTIDE SEQUENCE</scope>
    <source>
        <strain evidence="4">Ploen Becks lab</strain>
    </source>
</reference>
<feature type="active site" evidence="2">
    <location>
        <position position="405"/>
    </location>
</feature>
<dbReference type="Pfam" id="PF00561">
    <property type="entry name" value="Abhydrolase_1"/>
    <property type="match status" value="1"/>
</dbReference>
<accession>A0A814E296</accession>
<evidence type="ECO:0000313" key="5">
    <source>
        <dbReference type="Proteomes" id="UP000663879"/>
    </source>
</evidence>
<comment type="caution">
    <text evidence="4">The sequence shown here is derived from an EMBL/GenBank/DDBJ whole genome shotgun (WGS) entry which is preliminary data.</text>
</comment>
<dbReference type="GO" id="GO:0006535">
    <property type="term" value="P:cysteine biosynthetic process from serine"/>
    <property type="evidence" value="ECO:0007669"/>
    <property type="project" value="TreeGrafter"/>
</dbReference>
<dbReference type="NCBIfam" id="NF001209">
    <property type="entry name" value="PRK00175.1"/>
    <property type="match status" value="1"/>
</dbReference>
<feature type="active site" description="Nucleophile" evidence="2">
    <location>
        <position position="207"/>
    </location>
</feature>
<dbReference type="AlphaFoldDB" id="A0A814E296"/>
<dbReference type="Gene3D" id="3.40.50.1820">
    <property type="entry name" value="alpha/beta hydrolase"/>
    <property type="match status" value="1"/>
</dbReference>
<dbReference type="GO" id="GO:0009086">
    <property type="term" value="P:methionine biosynthetic process"/>
    <property type="evidence" value="ECO:0007669"/>
    <property type="project" value="TreeGrafter"/>
</dbReference>
<keyword evidence="5" id="KW-1185">Reference proteome</keyword>
<evidence type="ECO:0000256" key="2">
    <source>
        <dbReference type="PIRSR" id="PIRSR000443-1"/>
    </source>
</evidence>
<dbReference type="InterPro" id="IPR000073">
    <property type="entry name" value="AB_hydrolase_1"/>
</dbReference>
<feature type="domain" description="AB hydrolase-1" evidence="3">
    <location>
        <begin position="104"/>
        <end position="411"/>
    </location>
</feature>
<dbReference type="GO" id="GO:0004414">
    <property type="term" value="F:homoserine O-acetyltransferase activity"/>
    <property type="evidence" value="ECO:0007669"/>
    <property type="project" value="TreeGrafter"/>
</dbReference>
<protein>
    <recommendedName>
        <fullName evidence="3">AB hydrolase-1 domain-containing protein</fullName>
    </recommendedName>
</protein>
<dbReference type="EMBL" id="CAJNOC010003011">
    <property type="protein sequence ID" value="CAF0962808.1"/>
    <property type="molecule type" value="Genomic_DNA"/>
</dbReference>
<sequence>MFFIKRALVLPRRSVCVLKWSKLAYSTNIPIEDLDLEFKGLDGISKCTIQSIEGPEPVYLKLKENMYKSFHYENKFTFKLGGVLPEIKLAYETWGHLNEKKDNAILLFTGLSANSHAKRNANNLQPGWWEDFIGEKMAIDTEKFYVICVNHLGSCFGSSGPYSISPITKKPYATTFPIITVDDMVKAQFLLLDHLGVDRLHASVGSSLGGMCSLLSGLKYPLRVSKVIAISTCARAEPSSIAMRYLQRKAIMLDPKWNNGFYYDQKEHPINGLRLAREIATVTYRSGPEWKERFGRKKMSDTEPITLCPSFEIENYLNHQGETFSTKYDPNSLLYLSKAMDLFDLAEGCDSMVDALQHLKCPVLIMGSQTDILFPVKQQRDLSKWIKEAGNSQVSYFEMDSLYGHDTFLLNLNDVGTALKGFLETKLNKTGEISKSKKK</sequence>
<dbReference type="InterPro" id="IPR008220">
    <property type="entry name" value="HAT_MetX-like"/>
</dbReference>
<name>A0A814E296_9BILA</name>
<evidence type="ECO:0000259" key="3">
    <source>
        <dbReference type="Pfam" id="PF00561"/>
    </source>
</evidence>
<dbReference type="InterPro" id="IPR029058">
    <property type="entry name" value="AB_hydrolase_fold"/>
</dbReference>
<dbReference type="OrthoDB" id="444135at2759"/>
<dbReference type="GO" id="GO:0009092">
    <property type="term" value="P:homoserine metabolic process"/>
    <property type="evidence" value="ECO:0007669"/>
    <property type="project" value="TreeGrafter"/>
</dbReference>
<dbReference type="PIRSF" id="PIRSF000443">
    <property type="entry name" value="Homoser_Ac_trans"/>
    <property type="match status" value="1"/>
</dbReference>
<comment type="similarity">
    <text evidence="1">Belongs to the AB hydrolase superfamily. MetX family.</text>
</comment>
<dbReference type="SUPFAM" id="SSF53474">
    <property type="entry name" value="alpha/beta-Hydrolases"/>
    <property type="match status" value="1"/>
</dbReference>
<dbReference type="GO" id="GO:0005739">
    <property type="term" value="C:mitochondrion"/>
    <property type="evidence" value="ECO:0007669"/>
    <property type="project" value="TreeGrafter"/>
</dbReference>
<dbReference type="PANTHER" id="PTHR32268">
    <property type="entry name" value="HOMOSERINE O-ACETYLTRANSFERASE"/>
    <property type="match status" value="1"/>
</dbReference>
<dbReference type="NCBIfam" id="TIGR01392">
    <property type="entry name" value="homoserO_Ac_trn"/>
    <property type="match status" value="1"/>
</dbReference>
<dbReference type="PANTHER" id="PTHR32268:SF16">
    <property type="entry name" value="SERINE O-SUCCINYLTRANSFERASE"/>
    <property type="match status" value="1"/>
</dbReference>
<proteinExistence type="inferred from homology"/>
<feature type="active site" evidence="2">
    <location>
        <position position="371"/>
    </location>
</feature>
<dbReference type="Proteomes" id="UP000663879">
    <property type="component" value="Unassembled WGS sequence"/>
</dbReference>
<dbReference type="GO" id="GO:0009001">
    <property type="term" value="F:serine O-acetyltransferase activity"/>
    <property type="evidence" value="ECO:0007669"/>
    <property type="project" value="TreeGrafter"/>
</dbReference>
<dbReference type="HAMAP" id="MF_00296">
    <property type="entry name" value="MetX_acyltransf"/>
    <property type="match status" value="1"/>
</dbReference>
<organism evidence="4 5">
    <name type="scientific">Brachionus calyciflorus</name>
    <dbReference type="NCBI Taxonomy" id="104777"/>
    <lineage>
        <taxon>Eukaryota</taxon>
        <taxon>Metazoa</taxon>
        <taxon>Spiralia</taxon>
        <taxon>Gnathifera</taxon>
        <taxon>Rotifera</taxon>
        <taxon>Eurotatoria</taxon>
        <taxon>Monogononta</taxon>
        <taxon>Pseudotrocha</taxon>
        <taxon>Ploima</taxon>
        <taxon>Brachionidae</taxon>
        <taxon>Brachionus</taxon>
    </lineage>
</organism>
<evidence type="ECO:0000313" key="4">
    <source>
        <dbReference type="EMBL" id="CAF0962808.1"/>
    </source>
</evidence>
<evidence type="ECO:0000256" key="1">
    <source>
        <dbReference type="ARBA" id="ARBA00006886"/>
    </source>
</evidence>
<gene>
    <name evidence="4" type="ORF">OXX778_LOCUS14539</name>
</gene>